<keyword evidence="2" id="KW-0677">Repeat</keyword>
<protein>
    <submittedName>
        <fullName evidence="11">Myb-like DNA-binding domain containing protein</fullName>
    </submittedName>
</protein>
<feature type="domain" description="Myb-like" evidence="9">
    <location>
        <begin position="36"/>
        <end position="88"/>
    </location>
</feature>
<feature type="domain" description="Myb-like" evidence="9">
    <location>
        <begin position="89"/>
        <end position="139"/>
    </location>
</feature>
<dbReference type="Gene3D" id="1.10.10.60">
    <property type="entry name" value="Homeodomain-like"/>
    <property type="match status" value="2"/>
</dbReference>
<evidence type="ECO:0000313" key="12">
    <source>
        <dbReference type="Proteomes" id="UP001055439"/>
    </source>
</evidence>
<dbReference type="PROSITE" id="PS50090">
    <property type="entry name" value="MYB_LIKE"/>
    <property type="match status" value="2"/>
</dbReference>
<evidence type="ECO:0000313" key="11">
    <source>
        <dbReference type="EMBL" id="URE19323.1"/>
    </source>
</evidence>
<reference evidence="11" key="1">
    <citation type="submission" date="2022-05" db="EMBL/GenBank/DDBJ databases">
        <title>The Musa troglodytarum L. genome provides insights into the mechanism of non-climacteric behaviour and enrichment of carotenoids.</title>
        <authorList>
            <person name="Wang J."/>
        </authorList>
    </citation>
    <scope>NUCLEOTIDE SEQUENCE</scope>
    <source>
        <tissue evidence="11">Leaf</tissue>
    </source>
</reference>
<dbReference type="Pfam" id="PF00249">
    <property type="entry name" value="Myb_DNA-binding"/>
    <property type="match status" value="2"/>
</dbReference>
<evidence type="ECO:0000259" key="9">
    <source>
        <dbReference type="PROSITE" id="PS50090"/>
    </source>
</evidence>
<dbReference type="FunFam" id="1.10.10.60:FF:000077">
    <property type="entry name" value="MYB transcription factor"/>
    <property type="match status" value="1"/>
</dbReference>
<evidence type="ECO:0000256" key="8">
    <source>
        <dbReference type="SAM" id="MobiDB-lite"/>
    </source>
</evidence>
<dbReference type="SMART" id="SM00717">
    <property type="entry name" value="SANT"/>
    <property type="match status" value="2"/>
</dbReference>
<evidence type="ECO:0000256" key="2">
    <source>
        <dbReference type="ARBA" id="ARBA00022737"/>
    </source>
</evidence>
<evidence type="ECO:0000256" key="1">
    <source>
        <dbReference type="ARBA" id="ARBA00004123"/>
    </source>
</evidence>
<evidence type="ECO:0000256" key="5">
    <source>
        <dbReference type="ARBA" id="ARBA00023159"/>
    </source>
</evidence>
<dbReference type="CDD" id="cd00167">
    <property type="entry name" value="SANT"/>
    <property type="match status" value="2"/>
</dbReference>
<sequence length="302" mass="33502">MITFDRSHCDEIWKQDPAIMMRKNELTGDSTNVDGNSKLRKGLWSPEEDEKLMNYMLRNGQGCWSDVARNAGLQRCGKSCRLRWINYLRPDLKRGAFSPQEEELIVHLHSILGNRWSQIASRLPGRTDNEIKNFWNSTTKKRLKNSTNTGDPNPKAAIGSLAGAKEHRRQSVYTHSSPPSSSSSPSMHGFSVGNQYDLLPLPGAAGCGVTRVEDSYFHEPQALAQVGTEMAMVEGGLMGAGCELFVPPLESSQEENAMNDTSGVDVSDGGGVFWEGENMRVAQWELGDLMKDASFPFPWFPS</sequence>
<feature type="compositionally biased region" description="Low complexity" evidence="8">
    <location>
        <begin position="176"/>
        <end position="186"/>
    </location>
</feature>
<dbReference type="GO" id="GO:0045893">
    <property type="term" value="P:positive regulation of DNA-templated transcription"/>
    <property type="evidence" value="ECO:0007669"/>
    <property type="project" value="UniProtKB-ARBA"/>
</dbReference>
<dbReference type="GO" id="GO:0005634">
    <property type="term" value="C:nucleus"/>
    <property type="evidence" value="ECO:0007669"/>
    <property type="project" value="UniProtKB-SubCell"/>
</dbReference>
<keyword evidence="7" id="KW-0539">Nucleus</keyword>
<dbReference type="SUPFAM" id="SSF46689">
    <property type="entry name" value="Homeodomain-like"/>
    <property type="match status" value="1"/>
</dbReference>
<dbReference type="InterPro" id="IPR009057">
    <property type="entry name" value="Homeodomain-like_sf"/>
</dbReference>
<comment type="subcellular location">
    <subcellularLocation>
        <location evidence="1">Nucleus</location>
    </subcellularLocation>
</comment>
<feature type="domain" description="HTH myb-type" evidence="10">
    <location>
        <begin position="89"/>
        <end position="143"/>
    </location>
</feature>
<evidence type="ECO:0000256" key="4">
    <source>
        <dbReference type="ARBA" id="ARBA00023125"/>
    </source>
</evidence>
<dbReference type="Proteomes" id="UP001055439">
    <property type="component" value="Chromosome 7"/>
</dbReference>
<feature type="region of interest" description="Disordered" evidence="8">
    <location>
        <begin position="128"/>
        <end position="189"/>
    </location>
</feature>
<dbReference type="InterPro" id="IPR017930">
    <property type="entry name" value="Myb_dom"/>
</dbReference>
<dbReference type="AlphaFoldDB" id="A0A9E7GXQ5"/>
<evidence type="ECO:0000256" key="3">
    <source>
        <dbReference type="ARBA" id="ARBA00023015"/>
    </source>
</evidence>
<evidence type="ECO:0000256" key="6">
    <source>
        <dbReference type="ARBA" id="ARBA00023163"/>
    </source>
</evidence>
<evidence type="ECO:0000256" key="7">
    <source>
        <dbReference type="ARBA" id="ARBA00023242"/>
    </source>
</evidence>
<evidence type="ECO:0000259" key="10">
    <source>
        <dbReference type="PROSITE" id="PS51294"/>
    </source>
</evidence>
<keyword evidence="6" id="KW-0804">Transcription</keyword>
<dbReference type="FunFam" id="1.10.10.60:FF:000140">
    <property type="entry name" value="Myb transcription factor"/>
    <property type="match status" value="1"/>
</dbReference>
<keyword evidence="5" id="KW-0010">Activator</keyword>
<proteinExistence type="predicted"/>
<dbReference type="EMBL" id="CP097509">
    <property type="protein sequence ID" value="URE19323.1"/>
    <property type="molecule type" value="Genomic_DNA"/>
</dbReference>
<keyword evidence="3" id="KW-0805">Transcription regulation</keyword>
<dbReference type="InterPro" id="IPR051953">
    <property type="entry name" value="Plant_SW-associated_TFs"/>
</dbReference>
<keyword evidence="4 11" id="KW-0238">DNA-binding</keyword>
<accession>A0A9E7GXQ5</accession>
<keyword evidence="12" id="KW-1185">Reference proteome</keyword>
<dbReference type="PROSITE" id="PS51294">
    <property type="entry name" value="HTH_MYB"/>
    <property type="match status" value="2"/>
</dbReference>
<dbReference type="GO" id="GO:0003677">
    <property type="term" value="F:DNA binding"/>
    <property type="evidence" value="ECO:0007669"/>
    <property type="project" value="UniProtKB-KW"/>
</dbReference>
<organism evidence="11 12">
    <name type="scientific">Musa troglodytarum</name>
    <name type="common">fe'i banana</name>
    <dbReference type="NCBI Taxonomy" id="320322"/>
    <lineage>
        <taxon>Eukaryota</taxon>
        <taxon>Viridiplantae</taxon>
        <taxon>Streptophyta</taxon>
        <taxon>Embryophyta</taxon>
        <taxon>Tracheophyta</taxon>
        <taxon>Spermatophyta</taxon>
        <taxon>Magnoliopsida</taxon>
        <taxon>Liliopsida</taxon>
        <taxon>Zingiberales</taxon>
        <taxon>Musaceae</taxon>
        <taxon>Musa</taxon>
    </lineage>
</organism>
<name>A0A9E7GXQ5_9LILI</name>
<feature type="domain" description="HTH myb-type" evidence="10">
    <location>
        <begin position="36"/>
        <end position="88"/>
    </location>
</feature>
<dbReference type="InterPro" id="IPR001005">
    <property type="entry name" value="SANT/Myb"/>
</dbReference>
<dbReference type="PANTHER" id="PTHR47997:SF44">
    <property type="entry name" value="TRANSCRIPTION FACTOR MYB46"/>
    <property type="match status" value="1"/>
</dbReference>
<gene>
    <name evidence="11" type="ORF">MUK42_12069</name>
</gene>
<dbReference type="PANTHER" id="PTHR47997">
    <property type="entry name" value="MYB DOMAIN PROTEIN 55"/>
    <property type="match status" value="1"/>
</dbReference>
<dbReference type="OrthoDB" id="2143914at2759"/>